<dbReference type="GO" id="GO:0008270">
    <property type="term" value="F:zinc ion binding"/>
    <property type="evidence" value="ECO:0007669"/>
    <property type="project" value="UniProtKB-KW"/>
</dbReference>
<feature type="compositionally biased region" description="Low complexity" evidence="5">
    <location>
        <begin position="708"/>
        <end position="718"/>
    </location>
</feature>
<feature type="zinc finger region" description="C3H1-type" evidence="4">
    <location>
        <begin position="70"/>
        <end position="98"/>
    </location>
</feature>
<gene>
    <name evidence="7" type="ORF">BN1204_028640</name>
</gene>
<dbReference type="InterPro" id="IPR000571">
    <property type="entry name" value="Znf_CCCH"/>
</dbReference>
<keyword evidence="2 4" id="KW-0863">Zinc-finger</keyword>
<evidence type="ECO:0000256" key="4">
    <source>
        <dbReference type="PROSITE-ProRule" id="PRU00723"/>
    </source>
</evidence>
<reference evidence="7" key="1">
    <citation type="journal article" date="2015" name="PLoS ONE">
        <title>Comprehensive Evaluation of Toxoplasma gondii VEG and Neospora caninum LIV Genomes with Tachyzoite Stage Transcriptome and Proteome Defines Novel Transcript Features.</title>
        <authorList>
            <person name="Ramaprasad A."/>
            <person name="Mourier T."/>
            <person name="Naeem R."/>
            <person name="Malas T.B."/>
            <person name="Moussa E."/>
            <person name="Panigrahi A."/>
            <person name="Vermont S.J."/>
            <person name="Otto T.D."/>
            <person name="Wastling J."/>
            <person name="Pain A."/>
        </authorList>
    </citation>
    <scope>NUCLEOTIDE SEQUENCE</scope>
    <source>
        <strain evidence="7">Liverpool</strain>
    </source>
</reference>
<feature type="zinc finger region" description="C3H1-type" evidence="4">
    <location>
        <begin position="37"/>
        <end position="64"/>
    </location>
</feature>
<dbReference type="EMBL" id="LN714482">
    <property type="protein sequence ID" value="CEL67059.1"/>
    <property type="molecule type" value="Genomic_DNA"/>
</dbReference>
<evidence type="ECO:0000256" key="2">
    <source>
        <dbReference type="ARBA" id="ARBA00022771"/>
    </source>
</evidence>
<feature type="domain" description="C3H1-type" evidence="6">
    <location>
        <begin position="37"/>
        <end position="64"/>
    </location>
</feature>
<dbReference type="AlphaFoldDB" id="A0A0F7UB11"/>
<evidence type="ECO:0000256" key="3">
    <source>
        <dbReference type="ARBA" id="ARBA00022833"/>
    </source>
</evidence>
<dbReference type="Gene3D" id="3.30.1370.210">
    <property type="match status" value="1"/>
</dbReference>
<feature type="domain" description="C3H1-type" evidence="6">
    <location>
        <begin position="70"/>
        <end position="98"/>
    </location>
</feature>
<evidence type="ECO:0000313" key="7">
    <source>
        <dbReference type="EMBL" id="CEL67059.1"/>
    </source>
</evidence>
<evidence type="ECO:0000256" key="1">
    <source>
        <dbReference type="ARBA" id="ARBA00022723"/>
    </source>
</evidence>
<feature type="region of interest" description="Disordered" evidence="5">
    <location>
        <begin position="336"/>
        <end position="399"/>
    </location>
</feature>
<feature type="compositionally biased region" description="Low complexity" evidence="5">
    <location>
        <begin position="776"/>
        <end position="791"/>
    </location>
</feature>
<dbReference type="SMART" id="SM00356">
    <property type="entry name" value="ZnF_C3H1"/>
    <property type="match status" value="3"/>
</dbReference>
<feature type="compositionally biased region" description="Polar residues" evidence="5">
    <location>
        <begin position="147"/>
        <end position="172"/>
    </location>
</feature>
<keyword evidence="3 4" id="KW-0862">Zinc</keyword>
<feature type="compositionally biased region" description="Polar residues" evidence="5">
    <location>
        <begin position="114"/>
        <end position="129"/>
    </location>
</feature>
<feature type="region of interest" description="Disordered" evidence="5">
    <location>
        <begin position="686"/>
        <end position="733"/>
    </location>
</feature>
<evidence type="ECO:0000256" key="5">
    <source>
        <dbReference type="SAM" id="MobiDB-lite"/>
    </source>
</evidence>
<organism evidence="7">
    <name type="scientific">Neospora caninum (strain Liverpool)</name>
    <dbReference type="NCBI Taxonomy" id="572307"/>
    <lineage>
        <taxon>Eukaryota</taxon>
        <taxon>Sar</taxon>
        <taxon>Alveolata</taxon>
        <taxon>Apicomplexa</taxon>
        <taxon>Conoidasida</taxon>
        <taxon>Coccidia</taxon>
        <taxon>Eucoccidiorida</taxon>
        <taxon>Eimeriorina</taxon>
        <taxon>Sarcocystidae</taxon>
        <taxon>Neospora</taxon>
    </lineage>
</organism>
<evidence type="ECO:0000259" key="6">
    <source>
        <dbReference type="PROSITE" id="PS50103"/>
    </source>
</evidence>
<feature type="compositionally biased region" description="Low complexity" evidence="5">
    <location>
        <begin position="210"/>
        <end position="222"/>
    </location>
</feature>
<dbReference type="Pfam" id="PF00642">
    <property type="entry name" value="zf-CCCH"/>
    <property type="match status" value="1"/>
</dbReference>
<sequence>MLYKTNLCKFYLKGTCKRGHKCSWAHGEKDIRPFPAFFKTRMCYNWIYFGTCDRQPCTYAHSHLELRGSGKALRLCNYYFRDAHCPKGARCPMAHDVNQLDPAIKNLPPLLNEWSETNPQSPSGRSPTPCSGAIDAAGASQHPPVKTCTSPRPRQQPNYSLPSQHPHQQHLNPQELARHHFPGSVPAAPHRGLPLYPQGPSLSGPHAEGVASPHAVSSPHHSTVQRNSGLPDERLPLSQLPHSGKPAGSPRCCTSGGLSADAVHESARQLASHEERAFPCGVAGVDPVTREVTPPVRLYSFGDNSGASTPASGVSGGIRPSTRLIENYARHARAGGGERLDSASLLPPPHPSVTPSACGPHESLHGAELSVGGQARAPGAGAPFSPLPADPQDGGFPPVLDGVVREQKGTGGSLLCDSWLWPQQTAGHPLSAPRDASGVMEAAGWSAASPSSLLSGVVSAAGGAFSELSEPGTQRHQDHALLYELQRDGSSESRRGSNGEFYPGNCDPFDHLWALLDDSPGPASTEFRGTSSSLNNRMLDLHSPARSLCDSGVDAGVADVFRVGNSLSELIGTEKREAAEGFRDSRSTECSQSLNHNRANWSGAGTDAASEGESPGRFPDVGVSGAKRPDSATCSPKACAGNISSPTSVSSPLGACGRIGGGTFGLSSTASSGVGSAHSGREPFLSQARQVRSVSPSDAAPASGFSVGGEAAAAAGGEQSPPTQRAGKGSAESEGVAGLCTPVLSAGTGLWEESSRCSTGTALGRETSLRSQACCSPSNSNRSYTSNYSTSLGTSRNGGSDVANGEGIQQGVRSCFEVMGGGIQGAPGLWTLAARAGTETSSDPAGSSDEHVDEADAAHLAEFFLNAPLM</sequence>
<feature type="compositionally biased region" description="Polar residues" evidence="5">
    <location>
        <begin position="687"/>
        <end position="696"/>
    </location>
</feature>
<feature type="compositionally biased region" description="Basic and acidic residues" evidence="5">
    <location>
        <begin position="578"/>
        <end position="587"/>
    </location>
</feature>
<name>A0A0F7UB11_NEOCL</name>
<dbReference type="InterPro" id="IPR036855">
    <property type="entry name" value="Znf_CCCH_sf"/>
</dbReference>
<feature type="domain" description="C3H1-type" evidence="6">
    <location>
        <begin position="2"/>
        <end position="29"/>
    </location>
</feature>
<keyword evidence="1 4" id="KW-0479">Metal-binding</keyword>
<accession>A0A0F7UB11</accession>
<proteinExistence type="predicted"/>
<feature type="compositionally biased region" description="Polar residues" evidence="5">
    <location>
        <begin position="588"/>
        <end position="600"/>
    </location>
</feature>
<feature type="region of interest" description="Disordered" evidence="5">
    <location>
        <begin position="578"/>
        <end position="636"/>
    </location>
</feature>
<dbReference type="SUPFAM" id="SSF90229">
    <property type="entry name" value="CCCH zinc finger"/>
    <property type="match status" value="2"/>
</dbReference>
<protein>
    <submittedName>
        <fullName evidence="7">Zinc finger (CCCH type) protein, putative</fullName>
    </submittedName>
</protein>
<feature type="region of interest" description="Disordered" evidence="5">
    <location>
        <begin position="768"/>
        <end position="799"/>
    </location>
</feature>
<feature type="region of interest" description="Disordered" evidence="5">
    <location>
        <begin position="109"/>
        <end position="251"/>
    </location>
</feature>
<dbReference type="PROSITE" id="PS50103">
    <property type="entry name" value="ZF_C3H1"/>
    <property type="match status" value="3"/>
</dbReference>
<feature type="zinc finger region" description="C3H1-type" evidence="4">
    <location>
        <begin position="2"/>
        <end position="29"/>
    </location>
</feature>
<feature type="compositionally biased region" description="Low complexity" evidence="5">
    <location>
        <begin position="372"/>
        <end position="383"/>
    </location>
</feature>